<protein>
    <submittedName>
        <fullName evidence="6">Cof-type HAD-IIB family hydrolase</fullName>
    </submittedName>
</protein>
<gene>
    <name evidence="6" type="ORF">E4T21_05665</name>
</gene>
<dbReference type="PANTHER" id="PTHR47267:SF2">
    <property type="entry name" value="HMP-PP PHOSPHATASE"/>
    <property type="match status" value="1"/>
</dbReference>
<dbReference type="SFLD" id="SFLDS00003">
    <property type="entry name" value="Haloacid_Dehalogenase"/>
    <property type="match status" value="1"/>
</dbReference>
<dbReference type="GO" id="GO:0016791">
    <property type="term" value="F:phosphatase activity"/>
    <property type="evidence" value="ECO:0007669"/>
    <property type="project" value="UniProtKB-ARBA"/>
</dbReference>
<dbReference type="InterPro" id="IPR036412">
    <property type="entry name" value="HAD-like_sf"/>
</dbReference>
<dbReference type="Gene3D" id="3.30.1240.10">
    <property type="match status" value="1"/>
</dbReference>
<keyword evidence="2" id="KW-0479">Metal-binding</keyword>
<name>A0A5C1NCJ2_9GAMM</name>
<dbReference type="GO" id="GO:0000287">
    <property type="term" value="F:magnesium ion binding"/>
    <property type="evidence" value="ECO:0007669"/>
    <property type="project" value="UniProtKB-ARBA"/>
</dbReference>
<accession>A0A5C1NCJ2</accession>
<dbReference type="InterPro" id="IPR000150">
    <property type="entry name" value="Cof"/>
</dbReference>
<dbReference type="SFLD" id="SFLDG01140">
    <property type="entry name" value="C2.B:_Phosphomannomutase_and_P"/>
    <property type="match status" value="1"/>
</dbReference>
<evidence type="ECO:0000256" key="5">
    <source>
        <dbReference type="ARBA" id="ARBA00034778"/>
    </source>
</evidence>
<dbReference type="InterPro" id="IPR006379">
    <property type="entry name" value="HAD-SF_hydro_IIB"/>
</dbReference>
<organism evidence="6 7">
    <name type="scientific">Halomonas binhaiensis</name>
    <dbReference type="NCBI Taxonomy" id="2562282"/>
    <lineage>
        <taxon>Bacteria</taxon>
        <taxon>Pseudomonadati</taxon>
        <taxon>Pseudomonadota</taxon>
        <taxon>Gammaproteobacteria</taxon>
        <taxon>Oceanospirillales</taxon>
        <taxon>Halomonadaceae</taxon>
        <taxon>Halomonas</taxon>
    </lineage>
</organism>
<dbReference type="KEGG" id="hbh:E4T21_05665"/>
<reference evidence="6" key="1">
    <citation type="submission" date="2021-02" db="EMBL/GenBank/DDBJ databases">
        <title>Strain Y2R2, a novel species of the genus Halomonas.</title>
        <authorList>
            <person name="Huang H."/>
        </authorList>
    </citation>
    <scope>NUCLEOTIDE SEQUENCE</scope>
    <source>
        <strain evidence="6">Y2R2</strain>
    </source>
</reference>
<evidence type="ECO:0000256" key="1">
    <source>
        <dbReference type="ARBA" id="ARBA00001946"/>
    </source>
</evidence>
<keyword evidence="3 6" id="KW-0378">Hydrolase</keyword>
<evidence type="ECO:0000313" key="6">
    <source>
        <dbReference type="EMBL" id="QEM81086.1"/>
    </source>
</evidence>
<evidence type="ECO:0000313" key="7">
    <source>
        <dbReference type="Proteomes" id="UP000324285"/>
    </source>
</evidence>
<dbReference type="PROSITE" id="PS01229">
    <property type="entry name" value="COF_2"/>
    <property type="match status" value="1"/>
</dbReference>
<comment type="cofactor">
    <cofactor evidence="1">
        <name>Mg(2+)</name>
        <dbReference type="ChEBI" id="CHEBI:18420"/>
    </cofactor>
</comment>
<evidence type="ECO:0000256" key="4">
    <source>
        <dbReference type="ARBA" id="ARBA00022842"/>
    </source>
</evidence>
<proteinExistence type="inferred from homology"/>
<dbReference type="CDD" id="cd07516">
    <property type="entry name" value="HAD_Pase"/>
    <property type="match status" value="1"/>
</dbReference>
<dbReference type="NCBIfam" id="TIGR00099">
    <property type="entry name" value="Cof-subfamily"/>
    <property type="match status" value="1"/>
</dbReference>
<comment type="similarity">
    <text evidence="5">Belongs to the HAD-like hydrolase superfamily. Cof family.</text>
</comment>
<dbReference type="RefSeq" id="WP_149284101.1">
    <property type="nucleotide sequence ID" value="NZ_CP038437.2"/>
</dbReference>
<dbReference type="SUPFAM" id="SSF56784">
    <property type="entry name" value="HAD-like"/>
    <property type="match status" value="1"/>
</dbReference>
<dbReference type="NCBIfam" id="TIGR01484">
    <property type="entry name" value="HAD-SF-IIB"/>
    <property type="match status" value="1"/>
</dbReference>
<dbReference type="Pfam" id="PF08282">
    <property type="entry name" value="Hydrolase_3"/>
    <property type="match status" value="1"/>
</dbReference>
<dbReference type="OrthoDB" id="5498330at2"/>
<dbReference type="PANTHER" id="PTHR47267">
    <property type="match status" value="1"/>
</dbReference>
<dbReference type="Gene3D" id="3.40.50.1000">
    <property type="entry name" value="HAD superfamily/HAD-like"/>
    <property type="match status" value="1"/>
</dbReference>
<sequence length="270" mass="28771">MDAHLIVSDLDGTLLGADHDLAEITIATLRELAGQGHHIALASGRHHLDMLAFRDRLGIDAHIISSNGAWTLNPKGLCLRRHYLTSEIAQTLIGLPRPDGVRLNIYRDDAWVIDDHAPGLLALHDATGFGYRVEASPEMSAEGIGKALYIGQPQALAELESAVRLVAGEALHITYSMANSLEIMAAGVNKGTAVAALLDDLGIPADRCLAFGDNLNDMEMLALAGEGHVMANAHPRLATEVPGARVIGHHAEHAVAVRLRERFGLTPAVS</sequence>
<evidence type="ECO:0000256" key="2">
    <source>
        <dbReference type="ARBA" id="ARBA00022723"/>
    </source>
</evidence>
<dbReference type="Proteomes" id="UP000324285">
    <property type="component" value="Chromosome"/>
</dbReference>
<dbReference type="InterPro" id="IPR023214">
    <property type="entry name" value="HAD_sf"/>
</dbReference>
<keyword evidence="7" id="KW-1185">Reference proteome</keyword>
<dbReference type="AlphaFoldDB" id="A0A5C1NCJ2"/>
<dbReference type="EMBL" id="CP038437">
    <property type="protein sequence ID" value="QEM81086.1"/>
    <property type="molecule type" value="Genomic_DNA"/>
</dbReference>
<keyword evidence="4" id="KW-0460">Magnesium</keyword>
<evidence type="ECO:0000256" key="3">
    <source>
        <dbReference type="ARBA" id="ARBA00022801"/>
    </source>
</evidence>